<dbReference type="Proteomes" id="UP000005317">
    <property type="component" value="Unassembled WGS sequence"/>
</dbReference>
<dbReference type="EMBL" id="JH651384">
    <property type="protein sequence ID" value="EIJ34289.1"/>
    <property type="molecule type" value="Genomic_DNA"/>
</dbReference>
<gene>
    <name evidence="2" type="ORF">Thini_1706</name>
</gene>
<dbReference type="PANTHER" id="PTHR34610:SF3">
    <property type="entry name" value="SSL7007 PROTEIN"/>
    <property type="match status" value="1"/>
</dbReference>
<evidence type="ECO:0000313" key="2">
    <source>
        <dbReference type="EMBL" id="EIJ34289.1"/>
    </source>
</evidence>
<dbReference type="InterPro" id="IPR029060">
    <property type="entry name" value="PIN-like_dom_sf"/>
</dbReference>
<dbReference type="InterPro" id="IPR002716">
    <property type="entry name" value="PIN_dom"/>
</dbReference>
<protein>
    <recommendedName>
        <fullName evidence="1">PIN domain-containing protein</fullName>
    </recommendedName>
</protein>
<dbReference type="Pfam" id="PF13470">
    <property type="entry name" value="PIN_3"/>
    <property type="match status" value="1"/>
</dbReference>
<dbReference type="PANTHER" id="PTHR34610">
    <property type="entry name" value="SSL7007 PROTEIN"/>
    <property type="match status" value="1"/>
</dbReference>
<sequence length="141" mass="15544">MLRCVLDTDVIIAALRSPGGASAAILSAALERQVTLLGSVPLALEYEAKCLEFRHYDEAGLDQERAGIFASGVIALLEPVYMDFHWRPQLIDPADEMVLETAINGQADLLVTFNLRDYGDAPCRFGIEAIRPAQAIWRIRT</sequence>
<evidence type="ECO:0000313" key="3">
    <source>
        <dbReference type="Proteomes" id="UP000005317"/>
    </source>
</evidence>
<keyword evidence="3" id="KW-1185">Reference proteome</keyword>
<dbReference type="RefSeq" id="WP_002708222.1">
    <property type="nucleotide sequence ID" value="NZ_JH651384.1"/>
</dbReference>
<dbReference type="NCBIfam" id="TIGR00305">
    <property type="entry name" value="putative toxin-antitoxin system toxin component, PIN family"/>
    <property type="match status" value="1"/>
</dbReference>
<dbReference type="SUPFAM" id="SSF88723">
    <property type="entry name" value="PIN domain-like"/>
    <property type="match status" value="1"/>
</dbReference>
<dbReference type="InterPro" id="IPR002850">
    <property type="entry name" value="PIN_toxin-like"/>
</dbReference>
<name>A0A656HGG9_THINJ</name>
<reference evidence="3" key="1">
    <citation type="journal article" date="2011" name="Stand. Genomic Sci.">
        <title>Genome sequence of the filamentous, gliding Thiothrix nivea neotype strain (JP2(T)).</title>
        <authorList>
            <person name="Lapidus A."/>
            <person name="Nolan M."/>
            <person name="Lucas S."/>
            <person name="Glavina Del Rio T."/>
            <person name="Tice H."/>
            <person name="Cheng J.F."/>
            <person name="Tapia R."/>
            <person name="Han C."/>
            <person name="Goodwin L."/>
            <person name="Pitluck S."/>
            <person name="Liolios K."/>
            <person name="Pagani I."/>
            <person name="Ivanova N."/>
            <person name="Huntemann M."/>
            <person name="Mavromatis K."/>
            <person name="Mikhailova N."/>
            <person name="Pati A."/>
            <person name="Chen A."/>
            <person name="Palaniappan K."/>
            <person name="Land M."/>
            <person name="Brambilla E.M."/>
            <person name="Rohde M."/>
            <person name="Abt B."/>
            <person name="Verbarg S."/>
            <person name="Goker M."/>
            <person name="Bristow J."/>
            <person name="Eisen J.A."/>
            <person name="Markowitz V."/>
            <person name="Hugenholtz P."/>
            <person name="Kyrpides N.C."/>
            <person name="Klenk H.P."/>
            <person name="Woyke T."/>
        </authorList>
    </citation>
    <scope>NUCLEOTIDE SEQUENCE [LARGE SCALE GENOMIC DNA]</scope>
    <source>
        <strain evidence="3">ATCC 35100 / DSM 5205 / JP2</strain>
    </source>
</reference>
<proteinExistence type="predicted"/>
<feature type="domain" description="PIN" evidence="1">
    <location>
        <begin position="3"/>
        <end position="115"/>
    </location>
</feature>
<accession>A0A656HGG9</accession>
<evidence type="ECO:0000259" key="1">
    <source>
        <dbReference type="Pfam" id="PF13470"/>
    </source>
</evidence>
<dbReference type="AlphaFoldDB" id="A0A656HGG9"/>
<organism evidence="2 3">
    <name type="scientific">Thiothrix nivea (strain ATCC 35100 / DSM 5205 / JP2)</name>
    <dbReference type="NCBI Taxonomy" id="870187"/>
    <lineage>
        <taxon>Bacteria</taxon>
        <taxon>Pseudomonadati</taxon>
        <taxon>Pseudomonadota</taxon>
        <taxon>Gammaproteobacteria</taxon>
        <taxon>Thiotrichales</taxon>
        <taxon>Thiotrichaceae</taxon>
        <taxon>Thiothrix</taxon>
    </lineage>
</organism>